<gene>
    <name evidence="2" type="ORF">A8135_13550</name>
    <name evidence="1" type="ORF">Ljam_0355</name>
</gene>
<evidence type="ECO:0000313" key="4">
    <source>
        <dbReference type="Proteomes" id="UP000093336"/>
    </source>
</evidence>
<sequence>MSKGEYPTILFFHNKKIDTRISMKQEFKLERKAMRTLPESHPENHYLSKEMQAQYAIKISEEGYFEDAKQGILNGEYNFVLTCEEEPQLLCDRDLHHSSLANGKKALAVGTLRFDNGMLVVVTNNSGHYRPTDEEMLNVIKILYKISQGALYIYKSYCSSPYCSYPVSELIKTRVFSTVKPLKQDETINQRTGQRATINNYDTLENTQDIDRRYGRKLQSDMSTKYKGFIDSKGKSVETPLPSTSFIDTNKRKF</sequence>
<reference evidence="2 4" key="2">
    <citation type="submission" date="2016-05" db="EMBL/GenBank/DDBJ databases">
        <authorList>
            <person name="Prochazka B."/>
            <person name="Indra A."/>
            <person name="Hasenberger P."/>
            <person name="Blaschitz M."/>
            <person name="Wagner L."/>
            <person name="Wewalka G."/>
            <person name="Sorschag S."/>
            <person name="Schmid D."/>
            <person name="Ruppitsch W."/>
        </authorList>
    </citation>
    <scope>NUCLEOTIDE SEQUENCE [LARGE SCALE GENOMIC DNA]</scope>
    <source>
        <strain evidence="2 4">974010_12</strain>
    </source>
</reference>
<dbReference type="RefSeq" id="WP_058448428.1">
    <property type="nucleotide sequence ID" value="NZ_CAAAJF010000022.1"/>
</dbReference>
<dbReference type="AlphaFoldDB" id="A0A0W0UWD2"/>
<evidence type="ECO:0000313" key="2">
    <source>
        <dbReference type="EMBL" id="OCH97787.1"/>
    </source>
</evidence>
<evidence type="ECO:0000313" key="3">
    <source>
        <dbReference type="Proteomes" id="UP000054715"/>
    </source>
</evidence>
<reference evidence="1 3" key="1">
    <citation type="submission" date="2015-11" db="EMBL/GenBank/DDBJ databases">
        <title>Genomic analysis of 38 Legionella species identifies large and diverse effector repertoires.</title>
        <authorList>
            <person name="Burstein D."/>
            <person name="Amaro F."/>
            <person name="Zusman T."/>
            <person name="Lifshitz Z."/>
            <person name="Cohen O."/>
            <person name="Gilbert J.A."/>
            <person name="Pupko T."/>
            <person name="Shuman H.A."/>
            <person name="Segal G."/>
        </authorList>
    </citation>
    <scope>NUCLEOTIDE SEQUENCE [LARGE SCALE GENOMIC DNA]</scope>
    <source>
        <strain evidence="1 3">JA-26-G1-E2</strain>
    </source>
</reference>
<proteinExistence type="predicted"/>
<dbReference type="EMBL" id="LYOZ01000022">
    <property type="protein sequence ID" value="OCH97787.1"/>
    <property type="molecule type" value="Genomic_DNA"/>
</dbReference>
<dbReference type="EMBL" id="LNYG01000007">
    <property type="protein sequence ID" value="KTD12139.1"/>
    <property type="molecule type" value="Genomic_DNA"/>
</dbReference>
<keyword evidence="4" id="KW-1185">Reference proteome</keyword>
<dbReference type="OrthoDB" id="5653635at2"/>
<comment type="caution">
    <text evidence="1">The sequence shown here is derived from an EMBL/GenBank/DDBJ whole genome shotgun (WGS) entry which is preliminary data.</text>
</comment>
<dbReference type="Proteomes" id="UP000054715">
    <property type="component" value="Unassembled WGS sequence"/>
</dbReference>
<accession>A0A0W0UWD2</accession>
<organism evidence="1 3">
    <name type="scientific">Legionella jamestowniensis</name>
    <dbReference type="NCBI Taxonomy" id="455"/>
    <lineage>
        <taxon>Bacteria</taxon>
        <taxon>Pseudomonadati</taxon>
        <taxon>Pseudomonadota</taxon>
        <taxon>Gammaproteobacteria</taxon>
        <taxon>Legionellales</taxon>
        <taxon>Legionellaceae</taxon>
        <taxon>Legionella</taxon>
    </lineage>
</organism>
<evidence type="ECO:0000313" key="1">
    <source>
        <dbReference type="EMBL" id="KTD12139.1"/>
    </source>
</evidence>
<dbReference type="PATRIC" id="fig|455.5.peg.376"/>
<protein>
    <submittedName>
        <fullName evidence="1">Uncharacterized protein</fullName>
    </submittedName>
</protein>
<dbReference type="Proteomes" id="UP000093336">
    <property type="component" value="Unassembled WGS sequence"/>
</dbReference>
<name>A0A0W0UWD2_9GAMM</name>